<keyword evidence="2" id="KW-1185">Reference proteome</keyword>
<evidence type="ECO:0000313" key="2">
    <source>
        <dbReference type="Proteomes" id="UP000324222"/>
    </source>
</evidence>
<proteinExistence type="predicted"/>
<dbReference type="AlphaFoldDB" id="A0A5B7D8E5"/>
<accession>A0A5B7D8E5</accession>
<name>A0A5B7D8E5_PORTR</name>
<protein>
    <submittedName>
        <fullName evidence="1">Uncharacterized protein</fullName>
    </submittedName>
</protein>
<evidence type="ECO:0000313" key="1">
    <source>
        <dbReference type="EMBL" id="MPC17588.1"/>
    </source>
</evidence>
<reference evidence="1 2" key="1">
    <citation type="submission" date="2019-05" db="EMBL/GenBank/DDBJ databases">
        <title>Another draft genome of Portunus trituberculatus and its Hox gene families provides insights of decapod evolution.</title>
        <authorList>
            <person name="Jeong J.-H."/>
            <person name="Song I."/>
            <person name="Kim S."/>
            <person name="Choi T."/>
            <person name="Kim D."/>
            <person name="Ryu S."/>
            <person name="Kim W."/>
        </authorList>
    </citation>
    <scope>NUCLEOTIDE SEQUENCE [LARGE SCALE GENOMIC DNA]</scope>
    <source>
        <tissue evidence="1">Muscle</tissue>
    </source>
</reference>
<dbReference type="EMBL" id="VSRR010000604">
    <property type="protein sequence ID" value="MPC17588.1"/>
    <property type="molecule type" value="Genomic_DNA"/>
</dbReference>
<gene>
    <name evidence="1" type="ORF">E2C01_010451</name>
</gene>
<comment type="caution">
    <text evidence="1">The sequence shown here is derived from an EMBL/GenBank/DDBJ whole genome shotgun (WGS) entry which is preliminary data.</text>
</comment>
<sequence>MLVVFLKAYTRDPLVKRSMLHLFVNRCEHCTKALYLCIYLTGCCESRHCSSAPHGMYLECNESLLRLTCA</sequence>
<organism evidence="1 2">
    <name type="scientific">Portunus trituberculatus</name>
    <name type="common">Swimming crab</name>
    <name type="synonym">Neptunus trituberculatus</name>
    <dbReference type="NCBI Taxonomy" id="210409"/>
    <lineage>
        <taxon>Eukaryota</taxon>
        <taxon>Metazoa</taxon>
        <taxon>Ecdysozoa</taxon>
        <taxon>Arthropoda</taxon>
        <taxon>Crustacea</taxon>
        <taxon>Multicrustacea</taxon>
        <taxon>Malacostraca</taxon>
        <taxon>Eumalacostraca</taxon>
        <taxon>Eucarida</taxon>
        <taxon>Decapoda</taxon>
        <taxon>Pleocyemata</taxon>
        <taxon>Brachyura</taxon>
        <taxon>Eubrachyura</taxon>
        <taxon>Portunoidea</taxon>
        <taxon>Portunidae</taxon>
        <taxon>Portuninae</taxon>
        <taxon>Portunus</taxon>
    </lineage>
</organism>
<dbReference type="Proteomes" id="UP000324222">
    <property type="component" value="Unassembled WGS sequence"/>
</dbReference>